<proteinExistence type="predicted"/>
<dbReference type="EMBL" id="BJWH01000015">
    <property type="protein sequence ID" value="GEL99204.1"/>
    <property type="molecule type" value="Genomic_DNA"/>
</dbReference>
<keyword evidence="3" id="KW-1185">Reference proteome</keyword>
<evidence type="ECO:0000313" key="2">
    <source>
        <dbReference type="EMBL" id="GEL99204.1"/>
    </source>
</evidence>
<gene>
    <name evidence="2" type="ORF">CTE05_27510</name>
</gene>
<reference evidence="2 3" key="1">
    <citation type="submission" date="2019-07" db="EMBL/GenBank/DDBJ databases">
        <title>Whole genome shotgun sequence of Cellulomonas terrae NBRC 100819.</title>
        <authorList>
            <person name="Hosoyama A."/>
            <person name="Uohara A."/>
            <person name="Ohji S."/>
            <person name="Ichikawa N."/>
        </authorList>
    </citation>
    <scope>NUCLEOTIDE SEQUENCE [LARGE SCALE GENOMIC DNA]</scope>
    <source>
        <strain evidence="2 3">NBRC 100819</strain>
    </source>
</reference>
<dbReference type="AlphaFoldDB" id="A0A511JMN3"/>
<organism evidence="2 3">
    <name type="scientific">Cellulomonas terrae</name>
    <dbReference type="NCBI Taxonomy" id="311234"/>
    <lineage>
        <taxon>Bacteria</taxon>
        <taxon>Bacillati</taxon>
        <taxon>Actinomycetota</taxon>
        <taxon>Actinomycetes</taxon>
        <taxon>Micrococcales</taxon>
        <taxon>Cellulomonadaceae</taxon>
        <taxon>Cellulomonas</taxon>
    </lineage>
</organism>
<dbReference type="Proteomes" id="UP000321049">
    <property type="component" value="Unassembled WGS sequence"/>
</dbReference>
<keyword evidence="1" id="KW-1133">Transmembrane helix</keyword>
<evidence type="ECO:0000313" key="3">
    <source>
        <dbReference type="Proteomes" id="UP000321049"/>
    </source>
</evidence>
<evidence type="ECO:0000256" key="1">
    <source>
        <dbReference type="SAM" id="Phobius"/>
    </source>
</evidence>
<keyword evidence="1" id="KW-0472">Membrane</keyword>
<feature type="transmembrane region" description="Helical" evidence="1">
    <location>
        <begin position="30"/>
        <end position="51"/>
    </location>
</feature>
<accession>A0A511JMN3</accession>
<protein>
    <submittedName>
        <fullName evidence="2">Uncharacterized protein</fullName>
    </submittedName>
</protein>
<sequence>MRGRAELDAVVPSAARAVPLATRSRTVRRVVAIAGAVAAAVVAVVLVAPLLSEPQSGGSADYPYYATTAELEGVADLIVRGTFTSTARDDSEGYPRTVATVDVTASAKGPVEPGTTIEIAYTSGGAEDRADVEVGGEYVILLDDLADLEGDWPPTPVNIDQGFYTVVDGRAVAHPDNPVSLAPETLAALGLS</sequence>
<comment type="caution">
    <text evidence="2">The sequence shown here is derived from an EMBL/GenBank/DDBJ whole genome shotgun (WGS) entry which is preliminary data.</text>
</comment>
<name>A0A511JMN3_9CELL</name>
<keyword evidence="1" id="KW-0812">Transmembrane</keyword>